<dbReference type="Proteomes" id="UP000887565">
    <property type="component" value="Unplaced"/>
</dbReference>
<accession>A0A915LAB8</accession>
<organism evidence="1 2">
    <name type="scientific">Romanomermis culicivorax</name>
    <name type="common">Nematode worm</name>
    <dbReference type="NCBI Taxonomy" id="13658"/>
    <lineage>
        <taxon>Eukaryota</taxon>
        <taxon>Metazoa</taxon>
        <taxon>Ecdysozoa</taxon>
        <taxon>Nematoda</taxon>
        <taxon>Enoplea</taxon>
        <taxon>Dorylaimia</taxon>
        <taxon>Mermithida</taxon>
        <taxon>Mermithoidea</taxon>
        <taxon>Mermithidae</taxon>
        <taxon>Romanomermis</taxon>
    </lineage>
</organism>
<name>A0A915LAB8_ROMCU</name>
<protein>
    <submittedName>
        <fullName evidence="2">Uncharacterized protein</fullName>
    </submittedName>
</protein>
<keyword evidence="1" id="KW-1185">Reference proteome</keyword>
<reference evidence="2" key="1">
    <citation type="submission" date="2022-11" db="UniProtKB">
        <authorList>
            <consortium name="WormBaseParasite"/>
        </authorList>
    </citation>
    <scope>IDENTIFICATION</scope>
</reference>
<dbReference type="AlphaFoldDB" id="A0A915LAB8"/>
<evidence type="ECO:0000313" key="1">
    <source>
        <dbReference type="Proteomes" id="UP000887565"/>
    </source>
</evidence>
<evidence type="ECO:0000313" key="2">
    <source>
        <dbReference type="WBParaSite" id="nRc.2.0.1.t47333-RA"/>
    </source>
</evidence>
<dbReference type="WBParaSite" id="nRc.2.0.1.t47333-RA">
    <property type="protein sequence ID" value="nRc.2.0.1.t47333-RA"/>
    <property type="gene ID" value="nRc.2.0.1.g47333"/>
</dbReference>
<sequence length="27" mass="3111">MATLTLLFLLRLAKNHSFNVSLNSLHR</sequence>
<proteinExistence type="predicted"/>